<sequence>MNDIQTLDDLLQRHGSDFIHAAYFAILGRAPDPEGLRYYLSRLSAGYGKRSIVAQIARSPERTRRNRHLLSIRDDAAFVTAAYHALLGRAPDPDGFQHYLDFLRQGGDRRKMLEDIAASPEAQARAPKQARFEAELAALVEEEKKARHWFWRWFARGERLERQLYRLETELGRLAQATAATCADMQARLLRLESRPERGLSPGAQVAEGSGPSAPLQHLALLSPHARRMYRYLLAAANR</sequence>
<feature type="domain" description="DUF4214" evidence="1">
    <location>
        <begin position="16"/>
        <end position="64"/>
    </location>
</feature>
<protein>
    <submittedName>
        <fullName evidence="2">DUF4214 domain-containing protein</fullName>
    </submittedName>
</protein>
<proteinExistence type="predicted"/>
<reference evidence="2 3" key="1">
    <citation type="submission" date="2019-08" db="EMBL/GenBank/DDBJ databases">
        <title>Pelomicrobium methylotrophicum gen. nov., sp. nov. a moderately thermophilic, facultatively anaerobic, lithoautotrophic and methylotrophic bacterium isolated from a terrestrial mud volcano.</title>
        <authorList>
            <person name="Slobodkina G.B."/>
            <person name="Merkel A.Y."/>
            <person name="Slobodkin A.I."/>
        </authorList>
    </citation>
    <scope>NUCLEOTIDE SEQUENCE [LARGE SCALE GENOMIC DNA]</scope>
    <source>
        <strain evidence="2 3">SM250</strain>
    </source>
</reference>
<keyword evidence="3" id="KW-1185">Reference proteome</keyword>
<gene>
    <name evidence="2" type="ORF">FR698_12680</name>
</gene>
<dbReference type="Pfam" id="PF13946">
    <property type="entry name" value="DUF4214"/>
    <property type="match status" value="2"/>
</dbReference>
<name>A0A5C7ESV7_9PROT</name>
<dbReference type="InterPro" id="IPR038255">
    <property type="entry name" value="PBS_linker_sf"/>
</dbReference>
<dbReference type="Proteomes" id="UP000321201">
    <property type="component" value="Unassembled WGS sequence"/>
</dbReference>
<dbReference type="Gene3D" id="1.10.3130.20">
    <property type="entry name" value="Phycobilisome linker domain"/>
    <property type="match status" value="1"/>
</dbReference>
<evidence type="ECO:0000313" key="3">
    <source>
        <dbReference type="Proteomes" id="UP000321201"/>
    </source>
</evidence>
<organism evidence="2 3">
    <name type="scientific">Pelomicrobium methylotrophicum</name>
    <dbReference type="NCBI Taxonomy" id="2602750"/>
    <lineage>
        <taxon>Bacteria</taxon>
        <taxon>Pseudomonadati</taxon>
        <taxon>Pseudomonadota</taxon>
        <taxon>Hydrogenophilia</taxon>
        <taxon>Hydrogenophilia incertae sedis</taxon>
        <taxon>Pelomicrobium</taxon>
    </lineage>
</organism>
<dbReference type="InterPro" id="IPR025282">
    <property type="entry name" value="DUF4214"/>
</dbReference>
<evidence type="ECO:0000313" key="2">
    <source>
        <dbReference type="EMBL" id="TXF10930.1"/>
    </source>
</evidence>
<feature type="domain" description="DUF4214" evidence="1">
    <location>
        <begin position="74"/>
        <end position="125"/>
    </location>
</feature>
<accession>A0A5C7ESV7</accession>
<dbReference type="EMBL" id="VPFL01000019">
    <property type="protein sequence ID" value="TXF10930.1"/>
    <property type="molecule type" value="Genomic_DNA"/>
</dbReference>
<dbReference type="InParanoid" id="A0A5C7ESV7"/>
<dbReference type="OrthoDB" id="7560647at2"/>
<evidence type="ECO:0000259" key="1">
    <source>
        <dbReference type="Pfam" id="PF13946"/>
    </source>
</evidence>
<dbReference type="AlphaFoldDB" id="A0A5C7ESV7"/>
<dbReference type="RefSeq" id="WP_147800571.1">
    <property type="nucleotide sequence ID" value="NZ_VPFL01000019.1"/>
</dbReference>
<comment type="caution">
    <text evidence="2">The sequence shown here is derived from an EMBL/GenBank/DDBJ whole genome shotgun (WGS) entry which is preliminary data.</text>
</comment>